<protein>
    <recommendedName>
        <fullName evidence="8">Guanidinium exporter</fullName>
    </recommendedName>
</protein>
<sequence>MASKWWLMLPATLCEIGWALGAKYAQGPVEWLATLVLVTLSLGLATWMARTLPTTTVYTVFVGLGATGTVLVDIAFLGAPFNVLTLILMAALLTGVVGLKLYSSSNSSSNSSSGSSNDEEASCTGSH</sequence>
<dbReference type="AlphaFoldDB" id="A0A1I1KYL8"/>
<evidence type="ECO:0000256" key="7">
    <source>
        <dbReference type="ARBA" id="ARBA00038151"/>
    </source>
</evidence>
<evidence type="ECO:0000313" key="12">
    <source>
        <dbReference type="EMBL" id="SFC65864.1"/>
    </source>
</evidence>
<dbReference type="InterPro" id="IPR000390">
    <property type="entry name" value="Small_drug/metabolite_transptr"/>
</dbReference>
<feature type="region of interest" description="Disordered" evidence="10">
    <location>
        <begin position="103"/>
        <end position="127"/>
    </location>
</feature>
<evidence type="ECO:0000256" key="6">
    <source>
        <dbReference type="ARBA" id="ARBA00023136"/>
    </source>
</evidence>
<dbReference type="Proteomes" id="UP000199046">
    <property type="component" value="Unassembled WGS sequence"/>
</dbReference>
<dbReference type="PANTHER" id="PTHR30561:SF0">
    <property type="entry name" value="GUANIDINIUM EXPORTER"/>
    <property type="match status" value="1"/>
</dbReference>
<gene>
    <name evidence="12" type="ORF">SAMN05421848_2262</name>
</gene>
<keyword evidence="13" id="KW-1185">Reference proteome</keyword>
<dbReference type="Pfam" id="PF00893">
    <property type="entry name" value="Multi_Drug_Res"/>
    <property type="match status" value="1"/>
</dbReference>
<evidence type="ECO:0000256" key="4">
    <source>
        <dbReference type="ARBA" id="ARBA00022692"/>
    </source>
</evidence>
<dbReference type="GO" id="GO:0005886">
    <property type="term" value="C:plasma membrane"/>
    <property type="evidence" value="ECO:0007669"/>
    <property type="project" value="UniProtKB-SubCell"/>
</dbReference>
<evidence type="ECO:0000256" key="5">
    <source>
        <dbReference type="ARBA" id="ARBA00022989"/>
    </source>
</evidence>
<feature type="transmembrane region" description="Helical" evidence="11">
    <location>
        <begin position="31"/>
        <end position="49"/>
    </location>
</feature>
<evidence type="ECO:0000313" key="13">
    <source>
        <dbReference type="Proteomes" id="UP000199046"/>
    </source>
</evidence>
<dbReference type="InterPro" id="IPR037185">
    <property type="entry name" value="EmrE-like"/>
</dbReference>
<evidence type="ECO:0000256" key="1">
    <source>
        <dbReference type="ARBA" id="ARBA00004651"/>
    </source>
</evidence>
<dbReference type="PANTHER" id="PTHR30561">
    <property type="entry name" value="SMR FAMILY PROTON-DEPENDENT DRUG EFFLUX TRANSPORTER SUGE"/>
    <property type="match status" value="1"/>
</dbReference>
<dbReference type="OrthoDB" id="9808638at2"/>
<dbReference type="Gene3D" id="1.10.3730.20">
    <property type="match status" value="1"/>
</dbReference>
<keyword evidence="6 11" id="KW-0472">Membrane</keyword>
<evidence type="ECO:0000256" key="3">
    <source>
        <dbReference type="ARBA" id="ARBA00022475"/>
    </source>
</evidence>
<organism evidence="12 13">
    <name type="scientific">Kushneria avicenniae</name>
    <dbReference type="NCBI Taxonomy" id="402385"/>
    <lineage>
        <taxon>Bacteria</taxon>
        <taxon>Pseudomonadati</taxon>
        <taxon>Pseudomonadota</taxon>
        <taxon>Gammaproteobacteria</taxon>
        <taxon>Oceanospirillales</taxon>
        <taxon>Halomonadaceae</taxon>
        <taxon>Kushneria</taxon>
    </lineage>
</organism>
<evidence type="ECO:0000256" key="8">
    <source>
        <dbReference type="ARBA" id="ARBA00039168"/>
    </source>
</evidence>
<evidence type="ECO:0000256" key="2">
    <source>
        <dbReference type="ARBA" id="ARBA00022448"/>
    </source>
</evidence>
<feature type="transmembrane region" description="Helical" evidence="11">
    <location>
        <begin position="83"/>
        <end position="102"/>
    </location>
</feature>
<dbReference type="GO" id="GO:0022857">
    <property type="term" value="F:transmembrane transporter activity"/>
    <property type="evidence" value="ECO:0007669"/>
    <property type="project" value="InterPro"/>
</dbReference>
<evidence type="ECO:0000256" key="11">
    <source>
        <dbReference type="SAM" id="Phobius"/>
    </source>
</evidence>
<reference evidence="13" key="1">
    <citation type="submission" date="2016-10" db="EMBL/GenBank/DDBJ databases">
        <authorList>
            <person name="Varghese N."/>
            <person name="Submissions S."/>
        </authorList>
    </citation>
    <scope>NUCLEOTIDE SEQUENCE [LARGE SCALE GENOMIC DNA]</scope>
    <source>
        <strain evidence="13">DSM 23439</strain>
    </source>
</reference>
<proteinExistence type="inferred from homology"/>
<dbReference type="InterPro" id="IPR045324">
    <property type="entry name" value="Small_multidrug_res"/>
</dbReference>
<feature type="transmembrane region" description="Helical" evidence="11">
    <location>
        <begin position="56"/>
        <end position="77"/>
    </location>
</feature>
<dbReference type="EMBL" id="FOLY01000004">
    <property type="protein sequence ID" value="SFC65864.1"/>
    <property type="molecule type" value="Genomic_DNA"/>
</dbReference>
<keyword evidence="2" id="KW-0813">Transport</keyword>
<keyword evidence="3" id="KW-1003">Cell membrane</keyword>
<dbReference type="RefSeq" id="WP_090133984.1">
    <property type="nucleotide sequence ID" value="NZ_FOLY01000004.1"/>
</dbReference>
<evidence type="ECO:0000256" key="9">
    <source>
        <dbReference type="RuleBase" id="RU003942"/>
    </source>
</evidence>
<dbReference type="STRING" id="402385.SAMN05421848_2262"/>
<accession>A0A1I1KYL8</accession>
<comment type="similarity">
    <text evidence="7">Belongs to the drug/metabolite transporter (DMT) superfamily. Small multidrug resistance (SMR) (TC 2.A.7.1) family. Gdx/SugE subfamily.</text>
</comment>
<evidence type="ECO:0000256" key="10">
    <source>
        <dbReference type="SAM" id="MobiDB-lite"/>
    </source>
</evidence>
<keyword evidence="5 11" id="KW-1133">Transmembrane helix</keyword>
<name>A0A1I1KYL8_9GAMM</name>
<keyword evidence="4 9" id="KW-0812">Transmembrane</keyword>
<feature type="compositionally biased region" description="Low complexity" evidence="10">
    <location>
        <begin position="103"/>
        <end position="116"/>
    </location>
</feature>
<dbReference type="SUPFAM" id="SSF103481">
    <property type="entry name" value="Multidrug resistance efflux transporter EmrE"/>
    <property type="match status" value="1"/>
</dbReference>
<comment type="subcellular location">
    <subcellularLocation>
        <location evidence="1 9">Cell membrane</location>
        <topology evidence="1 9">Multi-pass membrane protein</topology>
    </subcellularLocation>
</comment>